<reference evidence="3" key="1">
    <citation type="submission" date="2016-04" db="EMBL/GenBank/DDBJ databases">
        <authorList>
            <person name="Lyu Z."/>
            <person name="Lyu W."/>
        </authorList>
    </citation>
    <scope>NUCLEOTIDE SEQUENCE [LARGE SCALE GENOMIC DNA]</scope>
    <source>
        <strain evidence="3">C44</strain>
    </source>
</reference>
<dbReference type="SUPFAM" id="SSF55729">
    <property type="entry name" value="Acyl-CoA N-acyltransferases (Nat)"/>
    <property type="match status" value="1"/>
</dbReference>
<dbReference type="PROSITE" id="PS51186">
    <property type="entry name" value="GNAT"/>
    <property type="match status" value="1"/>
</dbReference>
<dbReference type="GO" id="GO:0016747">
    <property type="term" value="F:acyltransferase activity, transferring groups other than amino-acyl groups"/>
    <property type="evidence" value="ECO:0007669"/>
    <property type="project" value="InterPro"/>
</dbReference>
<name>A0A179SMA9_9BACI</name>
<dbReference type="AlphaFoldDB" id="A0A179SMA9"/>
<gene>
    <name evidence="2" type="ORF">A6K24_12055</name>
</gene>
<dbReference type="RefSeq" id="WP_066339474.1">
    <property type="nucleotide sequence ID" value="NZ_LWSG01000044.1"/>
</dbReference>
<dbReference type="Pfam" id="PF13527">
    <property type="entry name" value="Acetyltransf_9"/>
    <property type="match status" value="1"/>
</dbReference>
<accession>A0A179SMA9</accession>
<organism evidence="2 3">
    <name type="scientific">Metabacillus litoralis</name>
    <dbReference type="NCBI Taxonomy" id="152268"/>
    <lineage>
        <taxon>Bacteria</taxon>
        <taxon>Bacillati</taxon>
        <taxon>Bacillota</taxon>
        <taxon>Bacilli</taxon>
        <taxon>Bacillales</taxon>
        <taxon>Bacillaceae</taxon>
        <taxon>Metabacillus</taxon>
    </lineage>
</organism>
<dbReference type="STRING" id="152268.A6K24_12055"/>
<evidence type="ECO:0000259" key="1">
    <source>
        <dbReference type="PROSITE" id="PS51186"/>
    </source>
</evidence>
<proteinExistence type="predicted"/>
<comment type="caution">
    <text evidence="2">The sequence shown here is derived from an EMBL/GenBank/DDBJ whole genome shotgun (WGS) entry which is preliminary data.</text>
</comment>
<dbReference type="EMBL" id="LWSG01000044">
    <property type="protein sequence ID" value="OAS82845.1"/>
    <property type="molecule type" value="Genomic_DNA"/>
</dbReference>
<feature type="domain" description="N-acetyltransferase" evidence="1">
    <location>
        <begin position="1"/>
        <end position="157"/>
    </location>
</feature>
<sequence>MEIRQLEEHERQVAIELSDKTFRNHQQKSMGEAFPFIFSQSTIGQSFGAFHNGELVSFMGLVPSVIKIGEARLNVFSLGSVCTAEDFRKKGIASQILERVFEYIDSSDASLLLVSGDRSLYTRVNCCHFGSVSKFNVQFENIHEKSDSQIRELQKEDLFQMNQIAQQRLISYDQSVTDLQTMIHAEAFASCLNLTHKTLILDKDNKVSSFLVLGVPDRQRREQKGKMIEWAGNPNEIKDLLSYAIKAYDLEEIEVAVPWHEQLLENELKGSGSTFTLEKNEGTIYIINPERFLKQLNPYLKSKHFEPIECKYTDREHIQVSSTNMTTTIHSKDFVSFVFDSQPNNPEILELQNDFRDILPIPFPYTAGLNFI</sequence>
<dbReference type="Gene3D" id="3.40.630.30">
    <property type="match status" value="1"/>
</dbReference>
<dbReference type="InterPro" id="IPR000182">
    <property type="entry name" value="GNAT_dom"/>
</dbReference>
<keyword evidence="3" id="KW-1185">Reference proteome</keyword>
<evidence type="ECO:0000313" key="3">
    <source>
        <dbReference type="Proteomes" id="UP000078534"/>
    </source>
</evidence>
<dbReference type="OrthoDB" id="5291446at2"/>
<dbReference type="Proteomes" id="UP000078534">
    <property type="component" value="Unassembled WGS sequence"/>
</dbReference>
<evidence type="ECO:0000313" key="2">
    <source>
        <dbReference type="EMBL" id="OAS82845.1"/>
    </source>
</evidence>
<dbReference type="CDD" id="cd04301">
    <property type="entry name" value="NAT_SF"/>
    <property type="match status" value="1"/>
</dbReference>
<protein>
    <recommendedName>
        <fullName evidence="1">N-acetyltransferase domain-containing protein</fullName>
    </recommendedName>
</protein>
<dbReference type="InterPro" id="IPR016181">
    <property type="entry name" value="Acyl_CoA_acyltransferase"/>
</dbReference>